<dbReference type="GO" id="GO:0004519">
    <property type="term" value="F:endonuclease activity"/>
    <property type="evidence" value="ECO:0007669"/>
    <property type="project" value="UniProtKB-KW"/>
</dbReference>
<dbReference type="PANTHER" id="PTHR30015:SF6">
    <property type="entry name" value="SLL1429 PROTEIN"/>
    <property type="match status" value="1"/>
</dbReference>
<dbReference type="SUPFAM" id="SSF52980">
    <property type="entry name" value="Restriction endonuclease-like"/>
    <property type="match status" value="1"/>
</dbReference>
<name>A0ABV8TSU6_9ACTN</name>
<keyword evidence="4" id="KW-0540">Nuclease</keyword>
<feature type="domain" description="Restriction endonuclease type IV Mrr" evidence="3">
    <location>
        <begin position="137"/>
        <end position="248"/>
    </location>
</feature>
<sequence length="271" mass="28257">MTVPTRRIRGSRLRHPGLPRFDLRATAVFFTLLALLLIVLGVVARAAGAVAERRPVWTVVLCLLCAPALVAGVRGRYRRRSAARAAHRAATALQEATRTALDALEPPAGRECPSPAPTVAVVPADEPEPTVVVDYAALDADAFEQAVAALCERDGCGSVEVVGGAGDLGADVVGVDPQGRRLIVQCKRYGEDNRVGSQDLQRFGGTCFTVHEADVAAVVTTSGFTAPAVEYAAHCGIVCLDGEALRAWSEGTGPAPWELPAPAPGAGLPPQ</sequence>
<dbReference type="PANTHER" id="PTHR30015">
    <property type="entry name" value="MRR RESTRICTION SYSTEM PROTEIN"/>
    <property type="match status" value="1"/>
</dbReference>
<evidence type="ECO:0000259" key="3">
    <source>
        <dbReference type="Pfam" id="PF04471"/>
    </source>
</evidence>
<evidence type="ECO:0000256" key="1">
    <source>
        <dbReference type="SAM" id="MobiDB-lite"/>
    </source>
</evidence>
<dbReference type="Pfam" id="PF04471">
    <property type="entry name" value="Mrr_cat"/>
    <property type="match status" value="1"/>
</dbReference>
<dbReference type="InterPro" id="IPR052906">
    <property type="entry name" value="Type_IV_Methyl-Rstrct_Enzyme"/>
</dbReference>
<feature type="compositionally biased region" description="Pro residues" evidence="1">
    <location>
        <begin position="257"/>
        <end position="271"/>
    </location>
</feature>
<organism evidence="4 5">
    <name type="scientific">Streptomyces andamanensis</name>
    <dbReference type="NCBI Taxonomy" id="1565035"/>
    <lineage>
        <taxon>Bacteria</taxon>
        <taxon>Bacillati</taxon>
        <taxon>Actinomycetota</taxon>
        <taxon>Actinomycetes</taxon>
        <taxon>Kitasatosporales</taxon>
        <taxon>Streptomycetaceae</taxon>
        <taxon>Streptomyces</taxon>
    </lineage>
</organism>
<keyword evidence="5" id="KW-1185">Reference proteome</keyword>
<feature type="region of interest" description="Disordered" evidence="1">
    <location>
        <begin position="251"/>
        <end position="271"/>
    </location>
</feature>
<proteinExistence type="predicted"/>
<evidence type="ECO:0000313" key="4">
    <source>
        <dbReference type="EMBL" id="MFC4333527.1"/>
    </source>
</evidence>
<dbReference type="InterPro" id="IPR011335">
    <property type="entry name" value="Restrct_endonuc-II-like"/>
</dbReference>
<dbReference type="InterPro" id="IPR007560">
    <property type="entry name" value="Restrct_endonuc_IV_Mrr"/>
</dbReference>
<comment type="caution">
    <text evidence="4">The sequence shown here is derived from an EMBL/GenBank/DDBJ whole genome shotgun (WGS) entry which is preliminary data.</text>
</comment>
<evidence type="ECO:0000313" key="5">
    <source>
        <dbReference type="Proteomes" id="UP001595824"/>
    </source>
</evidence>
<dbReference type="InterPro" id="IPR011856">
    <property type="entry name" value="tRNA_endonuc-like_dom_sf"/>
</dbReference>
<dbReference type="RefSeq" id="WP_381744836.1">
    <property type="nucleotide sequence ID" value="NZ_JBHSDP010000031.1"/>
</dbReference>
<keyword evidence="2" id="KW-1133">Transmembrane helix</keyword>
<reference evidence="5" key="1">
    <citation type="journal article" date="2019" name="Int. J. Syst. Evol. Microbiol.">
        <title>The Global Catalogue of Microorganisms (GCM) 10K type strain sequencing project: providing services to taxonomists for standard genome sequencing and annotation.</title>
        <authorList>
            <consortium name="The Broad Institute Genomics Platform"/>
            <consortium name="The Broad Institute Genome Sequencing Center for Infectious Disease"/>
            <person name="Wu L."/>
            <person name="Ma J."/>
        </authorList>
    </citation>
    <scope>NUCLEOTIDE SEQUENCE [LARGE SCALE GENOMIC DNA]</scope>
    <source>
        <strain evidence="5">PCU 347</strain>
    </source>
</reference>
<evidence type="ECO:0000256" key="2">
    <source>
        <dbReference type="SAM" id="Phobius"/>
    </source>
</evidence>
<accession>A0ABV8TSU6</accession>
<feature type="transmembrane region" description="Helical" evidence="2">
    <location>
        <begin position="21"/>
        <end position="44"/>
    </location>
</feature>
<dbReference type="EMBL" id="JBHSDP010000031">
    <property type="protein sequence ID" value="MFC4333527.1"/>
    <property type="molecule type" value="Genomic_DNA"/>
</dbReference>
<feature type="transmembrane region" description="Helical" evidence="2">
    <location>
        <begin position="56"/>
        <end position="74"/>
    </location>
</feature>
<gene>
    <name evidence="4" type="ORF">ACFPC0_38340</name>
</gene>
<protein>
    <submittedName>
        <fullName evidence="4">Restriction endonuclease</fullName>
    </submittedName>
</protein>
<keyword evidence="4" id="KW-0378">Hydrolase</keyword>
<dbReference type="Gene3D" id="3.40.1350.10">
    <property type="match status" value="1"/>
</dbReference>
<keyword evidence="4" id="KW-0255">Endonuclease</keyword>
<keyword evidence="2" id="KW-0812">Transmembrane</keyword>
<keyword evidence="2" id="KW-0472">Membrane</keyword>
<dbReference type="Proteomes" id="UP001595824">
    <property type="component" value="Unassembled WGS sequence"/>
</dbReference>